<dbReference type="PROSITE" id="PS51154">
    <property type="entry name" value="MACRO"/>
    <property type="match status" value="1"/>
</dbReference>
<dbReference type="CDD" id="cd00074">
    <property type="entry name" value="HFD_H2A"/>
    <property type="match status" value="1"/>
</dbReference>
<organism evidence="12">
    <name type="scientific">Hirondellea gigas</name>
    <dbReference type="NCBI Taxonomy" id="1518452"/>
    <lineage>
        <taxon>Eukaryota</taxon>
        <taxon>Metazoa</taxon>
        <taxon>Ecdysozoa</taxon>
        <taxon>Arthropoda</taxon>
        <taxon>Crustacea</taxon>
        <taxon>Multicrustacea</taxon>
        <taxon>Malacostraca</taxon>
        <taxon>Eumalacostraca</taxon>
        <taxon>Peracarida</taxon>
        <taxon>Amphipoda</taxon>
        <taxon>Amphilochidea</taxon>
        <taxon>Lysianassida</taxon>
        <taxon>Lysianassidira</taxon>
        <taxon>Lysianassoidea</taxon>
        <taxon>Lysianassidae</taxon>
        <taxon>Hirondellea</taxon>
    </lineage>
</organism>
<feature type="region of interest" description="Disordered" evidence="10">
    <location>
        <begin position="118"/>
        <end position="171"/>
    </location>
</feature>
<evidence type="ECO:0000256" key="3">
    <source>
        <dbReference type="ARBA" id="ARBA00022454"/>
    </source>
</evidence>
<accession>A0A2P2IBB0</accession>
<evidence type="ECO:0000313" key="12">
    <source>
        <dbReference type="EMBL" id="LAB71297.1"/>
    </source>
</evidence>
<dbReference type="SUPFAM" id="SSF47113">
    <property type="entry name" value="Histone-fold"/>
    <property type="match status" value="1"/>
</dbReference>
<dbReference type="GO" id="GO:0000786">
    <property type="term" value="C:nucleosome"/>
    <property type="evidence" value="ECO:0007669"/>
    <property type="project" value="UniProtKB-KW"/>
</dbReference>
<dbReference type="GO" id="GO:0006325">
    <property type="term" value="P:chromatin organization"/>
    <property type="evidence" value="ECO:0007669"/>
    <property type="project" value="UniProtKB-KW"/>
</dbReference>
<dbReference type="InterPro" id="IPR009072">
    <property type="entry name" value="Histone-fold"/>
</dbReference>
<dbReference type="FunFam" id="3.40.220.10:FF:000002">
    <property type="entry name" value="Core histone macro-H2A"/>
    <property type="match status" value="1"/>
</dbReference>
<evidence type="ECO:0000256" key="2">
    <source>
        <dbReference type="ARBA" id="ARBA00004286"/>
    </source>
</evidence>
<dbReference type="GO" id="GO:0046982">
    <property type="term" value="F:protein heterodimerization activity"/>
    <property type="evidence" value="ECO:0007669"/>
    <property type="project" value="InterPro"/>
</dbReference>
<comment type="subcellular location">
    <subcellularLocation>
        <location evidence="2">Chromosome</location>
    </subcellularLocation>
    <subcellularLocation>
        <location evidence="1">Nucleus</location>
    </subcellularLocation>
</comment>
<sequence length="395" mass="41672">MSSRGGARKKLKNRSKSQRANVLFPVGRLHRYLKKSTHKLRIGVGAPVYAAAVIEYLTAEVLELAGNAARDNKKSRITPRHILLAVANDEELHTLLRNVTIASGGVLPRIHPELLTKKKGSKAGVPGSSLTVPYKPPVNKAQPHKKISMGKVGPSLSDSSNPATPASPATAAQNKVIGLVSPLKLRAKGKDMSAAGSTTSNLSPAANNFSVLSEKKLFLGQKLTVVQADIASVSADVVVNPTNSSFSMVGECGKALEKKGGKEFTKAVADLSSSHGQLAASDVALCPGGPNIPAKFVIHVNGPTSMDSDAYGRLERSVKNCFSLAEAHNLKSIALPSIGSGKAGFPKQAAAQTIIRSIHQYFVSAMSSSIKQVYFVLYDMESIGIYTSEIAKLDA</sequence>
<dbReference type="EMBL" id="IACF01005714">
    <property type="protein sequence ID" value="LAB71297.1"/>
    <property type="molecule type" value="mRNA"/>
</dbReference>
<evidence type="ECO:0000259" key="11">
    <source>
        <dbReference type="PROSITE" id="PS51154"/>
    </source>
</evidence>
<evidence type="ECO:0000256" key="10">
    <source>
        <dbReference type="SAM" id="MobiDB-lite"/>
    </source>
</evidence>
<dbReference type="InterPro" id="IPR032454">
    <property type="entry name" value="Histone_H2A_C"/>
</dbReference>
<evidence type="ECO:0000256" key="6">
    <source>
        <dbReference type="ARBA" id="ARBA00022853"/>
    </source>
</evidence>
<dbReference type="SMART" id="SM00506">
    <property type="entry name" value="A1pp"/>
    <property type="match status" value="1"/>
</dbReference>
<evidence type="ECO:0000256" key="1">
    <source>
        <dbReference type="ARBA" id="ARBA00004123"/>
    </source>
</evidence>
<evidence type="ECO:0000256" key="7">
    <source>
        <dbReference type="ARBA" id="ARBA00023125"/>
    </source>
</evidence>
<dbReference type="GO" id="GO:0030527">
    <property type="term" value="F:structural constituent of chromatin"/>
    <property type="evidence" value="ECO:0007669"/>
    <property type="project" value="InterPro"/>
</dbReference>
<protein>
    <submittedName>
        <fullName evidence="12">Core histone macro-H2A.1-like</fullName>
    </submittedName>
</protein>
<dbReference type="InterPro" id="IPR002119">
    <property type="entry name" value="Histone_H2A"/>
</dbReference>
<dbReference type="SMART" id="SM00414">
    <property type="entry name" value="H2A"/>
    <property type="match status" value="1"/>
</dbReference>
<feature type="domain" description="Macro" evidence="11">
    <location>
        <begin position="210"/>
        <end position="394"/>
    </location>
</feature>
<keyword evidence="3" id="KW-0158">Chromosome</keyword>
<dbReference type="PANTHER" id="PTHR23430">
    <property type="entry name" value="HISTONE H2A"/>
    <property type="match status" value="1"/>
</dbReference>
<dbReference type="PRINTS" id="PR00620">
    <property type="entry name" value="HISTONEH2A"/>
</dbReference>
<evidence type="ECO:0000256" key="4">
    <source>
        <dbReference type="ARBA" id="ARBA00022499"/>
    </source>
</evidence>
<dbReference type="Gene3D" id="1.10.20.10">
    <property type="entry name" value="Histone, subunit A"/>
    <property type="match status" value="1"/>
</dbReference>
<feature type="compositionally biased region" description="Low complexity" evidence="10">
    <location>
        <begin position="159"/>
        <end position="171"/>
    </location>
</feature>
<keyword evidence="7" id="KW-0238">DNA-binding</keyword>
<dbReference type="Pfam" id="PF00125">
    <property type="entry name" value="Histone"/>
    <property type="match status" value="1"/>
</dbReference>
<dbReference type="Gene3D" id="3.40.220.10">
    <property type="entry name" value="Leucine Aminopeptidase, subunit E, domain 1"/>
    <property type="match status" value="1"/>
</dbReference>
<evidence type="ECO:0000256" key="5">
    <source>
        <dbReference type="ARBA" id="ARBA00022843"/>
    </source>
</evidence>
<keyword evidence="6" id="KW-0156">Chromatin regulator</keyword>
<dbReference type="AlphaFoldDB" id="A0A2P2IBB0"/>
<evidence type="ECO:0000256" key="9">
    <source>
        <dbReference type="ARBA" id="ARBA00023269"/>
    </source>
</evidence>
<dbReference type="InterPro" id="IPR002589">
    <property type="entry name" value="Macro_dom"/>
</dbReference>
<evidence type="ECO:0000256" key="8">
    <source>
        <dbReference type="ARBA" id="ARBA00023242"/>
    </source>
</evidence>
<dbReference type="InterPro" id="IPR007125">
    <property type="entry name" value="H2A/H2B/H3"/>
</dbReference>
<keyword evidence="5" id="KW-0832">Ubl conjugation</keyword>
<dbReference type="GO" id="GO:0003677">
    <property type="term" value="F:DNA binding"/>
    <property type="evidence" value="ECO:0007669"/>
    <property type="project" value="UniProtKB-KW"/>
</dbReference>
<keyword evidence="9" id="KW-0544">Nucleosome core</keyword>
<reference evidence="12" key="1">
    <citation type="journal article" date="2018" name="Biosci. Biotechnol. Biochem.">
        <title>Polysaccharide hydrolase of the hadal zone amphipods Hirondellea gigas.</title>
        <authorList>
            <person name="Kobayashi H."/>
            <person name="Nagahama T."/>
            <person name="Arai W."/>
            <person name="Sasagawa Y."/>
            <person name="Umeda M."/>
            <person name="Hayashi T."/>
            <person name="Nikaido I."/>
            <person name="Watanabe H."/>
            <person name="Oguri K."/>
            <person name="Kitazato H."/>
            <person name="Fujioka K."/>
            <person name="Kido Y."/>
            <person name="Takami H."/>
        </authorList>
    </citation>
    <scope>NUCLEOTIDE SEQUENCE</scope>
    <source>
        <tissue evidence="12">Whole body</tissue>
    </source>
</reference>
<keyword evidence="4" id="KW-1017">Isopeptide bond</keyword>
<dbReference type="InterPro" id="IPR043472">
    <property type="entry name" value="Macro_dom-like"/>
</dbReference>
<dbReference type="InterPro" id="IPR035796">
    <property type="entry name" value="Macro_H2A"/>
</dbReference>
<dbReference type="Pfam" id="PF16211">
    <property type="entry name" value="Histone_H2A_C"/>
    <property type="match status" value="1"/>
</dbReference>
<dbReference type="SUPFAM" id="SSF52949">
    <property type="entry name" value="Macro domain-like"/>
    <property type="match status" value="1"/>
</dbReference>
<name>A0A2P2IBB0_9CRUS</name>
<proteinExistence type="evidence at transcript level"/>
<keyword evidence="8" id="KW-0539">Nucleus</keyword>
<dbReference type="CDD" id="cd02904">
    <property type="entry name" value="Macro_H2A-like"/>
    <property type="match status" value="1"/>
</dbReference>
<dbReference type="GO" id="GO:0005634">
    <property type="term" value="C:nucleus"/>
    <property type="evidence" value="ECO:0007669"/>
    <property type="project" value="UniProtKB-SubCell"/>
</dbReference>
<dbReference type="Pfam" id="PF01661">
    <property type="entry name" value="Macro"/>
    <property type="match status" value="1"/>
</dbReference>
<dbReference type="FunFam" id="1.10.20.10:FF:000013">
    <property type="entry name" value="Core histone macro-H2A"/>
    <property type="match status" value="1"/>
</dbReference>